<organism evidence="1 2">
    <name type="scientific">Blautia obeum</name>
    <dbReference type="NCBI Taxonomy" id="40520"/>
    <lineage>
        <taxon>Bacteria</taxon>
        <taxon>Bacillati</taxon>
        <taxon>Bacillota</taxon>
        <taxon>Clostridia</taxon>
        <taxon>Lachnospirales</taxon>
        <taxon>Lachnospiraceae</taxon>
        <taxon>Blautia</taxon>
    </lineage>
</organism>
<evidence type="ECO:0000313" key="2">
    <source>
        <dbReference type="Proteomes" id="UP000283745"/>
    </source>
</evidence>
<gene>
    <name evidence="1" type="ORF">DW740_10265</name>
</gene>
<evidence type="ECO:0000313" key="1">
    <source>
        <dbReference type="EMBL" id="RHE39611.1"/>
    </source>
</evidence>
<dbReference type="Proteomes" id="UP000283745">
    <property type="component" value="Unassembled WGS sequence"/>
</dbReference>
<accession>A0A414J5F1</accession>
<dbReference type="EMBL" id="QSKF01000007">
    <property type="protein sequence ID" value="RHE39611.1"/>
    <property type="molecule type" value="Genomic_DNA"/>
</dbReference>
<protein>
    <submittedName>
        <fullName evidence="1">Uncharacterized protein</fullName>
    </submittedName>
</protein>
<sequence>MEPNKTYYVGECTKDGVRYLSGVVAGTKYVAQFTDGNSVTVETPNGSKAVYFDNRFMKFPDGFYKEGVLSITKLFKDSTGKAKNSDETFYAGIFDDEECIKLSENVAQNIIPLNLNGSSSMTAQIKVSIAQGTSKTFYVTEVDKDGKPINEETFKYDVSLEQHPQKQ</sequence>
<dbReference type="RefSeq" id="WP_118049301.1">
    <property type="nucleotide sequence ID" value="NZ_CABJFK010000007.1"/>
</dbReference>
<dbReference type="AlphaFoldDB" id="A0A414J5F1"/>
<proteinExistence type="predicted"/>
<name>A0A414J5F1_9FIRM</name>
<reference evidence="1 2" key="1">
    <citation type="submission" date="2018-08" db="EMBL/GenBank/DDBJ databases">
        <title>A genome reference for cultivated species of the human gut microbiota.</title>
        <authorList>
            <person name="Zou Y."/>
            <person name="Xue W."/>
            <person name="Luo G."/>
        </authorList>
    </citation>
    <scope>NUCLEOTIDE SEQUENCE [LARGE SCALE GENOMIC DNA]</scope>
    <source>
        <strain evidence="1 2">AM28-23</strain>
    </source>
</reference>
<comment type="caution">
    <text evidence="1">The sequence shown here is derived from an EMBL/GenBank/DDBJ whole genome shotgun (WGS) entry which is preliminary data.</text>
</comment>